<feature type="region of interest" description="Disordered" evidence="6">
    <location>
        <begin position="513"/>
        <end position="540"/>
    </location>
</feature>
<dbReference type="PANTHER" id="PTHR12802">
    <property type="entry name" value="SWI/SNF COMPLEX-RELATED"/>
    <property type="match status" value="1"/>
</dbReference>
<dbReference type="GO" id="GO:0042393">
    <property type="term" value="F:histone binding"/>
    <property type="evidence" value="ECO:0007669"/>
    <property type="project" value="TreeGrafter"/>
</dbReference>
<dbReference type="FunFam" id="1.10.10.10:FF:000020">
    <property type="entry name" value="SWI/SNF complex subunit SMARCC2 isoform c"/>
    <property type="match status" value="1"/>
</dbReference>
<dbReference type="Proteomes" id="UP000092555">
    <property type="component" value="Unassembled WGS sequence"/>
</dbReference>
<dbReference type="InterPro" id="IPR001005">
    <property type="entry name" value="SANT/Myb"/>
</dbReference>
<dbReference type="SUPFAM" id="SSF46689">
    <property type="entry name" value="Homeodomain-like"/>
    <property type="match status" value="2"/>
</dbReference>
<dbReference type="OrthoDB" id="118550at2759"/>
<dbReference type="SMART" id="SM00717">
    <property type="entry name" value="SANT"/>
    <property type="match status" value="1"/>
</dbReference>
<organism evidence="10 11">
    <name type="scientific">Metschnikowia bicuspidata var. bicuspidata NRRL YB-4993</name>
    <dbReference type="NCBI Taxonomy" id="869754"/>
    <lineage>
        <taxon>Eukaryota</taxon>
        <taxon>Fungi</taxon>
        <taxon>Dikarya</taxon>
        <taxon>Ascomycota</taxon>
        <taxon>Saccharomycotina</taxon>
        <taxon>Pichiomycetes</taxon>
        <taxon>Metschnikowiaceae</taxon>
        <taxon>Metschnikowia</taxon>
    </lineage>
</organism>
<evidence type="ECO:0000256" key="5">
    <source>
        <dbReference type="SAM" id="Coils"/>
    </source>
</evidence>
<proteinExistence type="predicted"/>
<dbReference type="PANTHER" id="PTHR12802:SF41">
    <property type="entry name" value="BRAHMA ASSOCIATED PROTEIN 155 KDA"/>
    <property type="match status" value="1"/>
</dbReference>
<evidence type="ECO:0000259" key="8">
    <source>
        <dbReference type="PROSITE" id="PS50934"/>
    </source>
</evidence>
<keyword evidence="4" id="KW-0539">Nucleus</keyword>
<keyword evidence="1" id="KW-0805">Transcription regulation</keyword>
<dbReference type="Pfam" id="PF00249">
    <property type="entry name" value="Myb_DNA-binding"/>
    <property type="match status" value="1"/>
</dbReference>
<dbReference type="InterPro" id="IPR009057">
    <property type="entry name" value="Homeodomain-like_sf"/>
</dbReference>
<keyword evidence="11" id="KW-1185">Reference proteome</keyword>
<dbReference type="PROSITE" id="PS50090">
    <property type="entry name" value="MYB_LIKE"/>
    <property type="match status" value="1"/>
</dbReference>
<dbReference type="InterPro" id="IPR017884">
    <property type="entry name" value="SANT_dom"/>
</dbReference>
<evidence type="ECO:0000256" key="2">
    <source>
        <dbReference type="ARBA" id="ARBA00023125"/>
    </source>
</evidence>
<dbReference type="CDD" id="cd00167">
    <property type="entry name" value="SANT"/>
    <property type="match status" value="1"/>
</dbReference>
<dbReference type="PROSITE" id="PS51293">
    <property type="entry name" value="SANT"/>
    <property type="match status" value="1"/>
</dbReference>
<sequence length="555" mass="62447">MDEGPEETQPVDVNADDKTRIRQSHAIVIPSYASWFNMKKIHQIEKDSLPEFFETSHPSKSPVIYADYRNFMINAYRLNPNEYLTLTSCRRTLVGDVGTLMRVHRFLNKWGLINYQVNPQFKPAYALEKAPDGKVAGLPYCGDFHVQYDTPRGLFPFNTYKPLQENVNVEKLKELVSSEQSNSAGKRDLLEAPLGEDGMEPLSKKQKVDSGDWSPKELANLLLGIQKHENDWYMVAKMVGGGRTPQDCILKFLKLPIEDKYNKLSDDDLGILKFASNFPVMTADNPVISNLVFMTNLVDAEVVKAASGNASKVIDETLFKKVKEIYEEKVDSDPKPSSEEENKDVQSQDDKELSKESIDEKLKEEFDSHTSDSAAEVLCNASTAVLGLVGARSHLFANYEEREMQRLTNTILNQELTKLDLKMKKIKELETAFQRERKNLAHQQNQIFTDRLALTRSTIDITKKLHEAVRLLKPSEQSASSGANEDNLANVTRILDEVQGLLFKPAKYSLKEAAEDKPTEAASSESEAAHADTKASNLGKPLSVVEPQSFKVWAP</sequence>
<dbReference type="GO" id="GO:0045893">
    <property type="term" value="P:positive regulation of DNA-templated transcription"/>
    <property type="evidence" value="ECO:0007669"/>
    <property type="project" value="TreeGrafter"/>
</dbReference>
<dbReference type="PROSITE" id="PS50934">
    <property type="entry name" value="SWIRM"/>
    <property type="match status" value="1"/>
</dbReference>
<dbReference type="Gene3D" id="1.10.10.10">
    <property type="entry name" value="Winged helix-like DNA-binding domain superfamily/Winged helix DNA-binding domain"/>
    <property type="match status" value="1"/>
</dbReference>
<evidence type="ECO:0000256" key="1">
    <source>
        <dbReference type="ARBA" id="ARBA00023015"/>
    </source>
</evidence>
<dbReference type="GO" id="GO:0003677">
    <property type="term" value="F:DNA binding"/>
    <property type="evidence" value="ECO:0007669"/>
    <property type="project" value="UniProtKB-KW"/>
</dbReference>
<keyword evidence="5" id="KW-0175">Coiled coil</keyword>
<feature type="coiled-coil region" evidence="5">
    <location>
        <begin position="412"/>
        <end position="446"/>
    </location>
</feature>
<evidence type="ECO:0000259" key="7">
    <source>
        <dbReference type="PROSITE" id="PS50090"/>
    </source>
</evidence>
<keyword evidence="2" id="KW-0238">DNA-binding</keyword>
<evidence type="ECO:0000256" key="6">
    <source>
        <dbReference type="SAM" id="MobiDB-lite"/>
    </source>
</evidence>
<dbReference type="GeneID" id="30030346"/>
<evidence type="ECO:0000256" key="4">
    <source>
        <dbReference type="ARBA" id="ARBA00023242"/>
    </source>
</evidence>
<dbReference type="RefSeq" id="XP_018711879.1">
    <property type="nucleotide sequence ID" value="XM_018857370.1"/>
</dbReference>
<protein>
    <submittedName>
        <fullName evidence="10">SWIRM-domain-containing protein</fullName>
    </submittedName>
</protein>
<accession>A0A1A0HB64</accession>
<gene>
    <name evidence="10" type="ORF">METBIDRAFT_41221</name>
</gene>
<name>A0A1A0HB64_9ASCO</name>
<evidence type="ECO:0000256" key="3">
    <source>
        <dbReference type="ARBA" id="ARBA00023163"/>
    </source>
</evidence>
<evidence type="ECO:0000313" key="11">
    <source>
        <dbReference type="Proteomes" id="UP000092555"/>
    </source>
</evidence>
<feature type="region of interest" description="Disordered" evidence="6">
    <location>
        <begin position="329"/>
        <end position="356"/>
    </location>
</feature>
<dbReference type="Pfam" id="PF16495">
    <property type="entry name" value="SWIRM-assoc_1"/>
    <property type="match status" value="1"/>
</dbReference>
<feature type="domain" description="SANT" evidence="9">
    <location>
        <begin position="208"/>
        <end position="260"/>
    </location>
</feature>
<reference evidence="10 11" key="1">
    <citation type="submission" date="2016-05" db="EMBL/GenBank/DDBJ databases">
        <title>Comparative genomics of biotechnologically important yeasts.</title>
        <authorList>
            <consortium name="DOE Joint Genome Institute"/>
            <person name="Riley R."/>
            <person name="Haridas S."/>
            <person name="Wolfe K.H."/>
            <person name="Lopes M.R."/>
            <person name="Hittinger C.T."/>
            <person name="Goker M."/>
            <person name="Salamov A."/>
            <person name="Wisecaver J."/>
            <person name="Long T.M."/>
            <person name="Aerts A.L."/>
            <person name="Barry K."/>
            <person name="Choi C."/>
            <person name="Clum A."/>
            <person name="Coughlan A.Y."/>
            <person name="Deshpande S."/>
            <person name="Douglass A.P."/>
            <person name="Hanson S.J."/>
            <person name="Klenk H.-P."/>
            <person name="LaButti K."/>
            <person name="Lapidus A."/>
            <person name="Lindquist E."/>
            <person name="Lipzen A."/>
            <person name="Meier-kolthoff J.P."/>
            <person name="Ohm R.A."/>
            <person name="Otillar R.P."/>
            <person name="Pangilinan J."/>
            <person name="Peng Y."/>
            <person name="Rokas A."/>
            <person name="Rosa C.A."/>
            <person name="Scheuner C."/>
            <person name="Sibirny A.A."/>
            <person name="Slot J.C."/>
            <person name="Stielow J.B."/>
            <person name="Sun H."/>
            <person name="Kurtzman C.P."/>
            <person name="Blackwell M."/>
            <person name="Grigoriev I.V."/>
            <person name="Jeffries T.W."/>
        </authorList>
    </citation>
    <scope>NUCLEOTIDE SEQUENCE [LARGE SCALE GENOMIC DNA]</scope>
    <source>
        <strain evidence="10 11">NRRL YB-4993</strain>
    </source>
</reference>
<dbReference type="Pfam" id="PF04433">
    <property type="entry name" value="SWIRM"/>
    <property type="match status" value="1"/>
</dbReference>
<dbReference type="InterPro" id="IPR032451">
    <property type="entry name" value="SMARCC_C"/>
</dbReference>
<dbReference type="AlphaFoldDB" id="A0A1A0HB64"/>
<evidence type="ECO:0000259" key="9">
    <source>
        <dbReference type="PROSITE" id="PS51293"/>
    </source>
</evidence>
<evidence type="ECO:0000313" key="10">
    <source>
        <dbReference type="EMBL" id="OBA21369.1"/>
    </source>
</evidence>
<dbReference type="GO" id="GO:0016514">
    <property type="term" value="C:SWI/SNF complex"/>
    <property type="evidence" value="ECO:0007669"/>
    <property type="project" value="TreeGrafter"/>
</dbReference>
<dbReference type="STRING" id="869754.A0A1A0HB64"/>
<feature type="domain" description="Myb-like" evidence="7">
    <location>
        <begin position="205"/>
        <end position="256"/>
    </location>
</feature>
<keyword evidence="3" id="KW-0804">Transcription</keyword>
<dbReference type="InterPro" id="IPR036388">
    <property type="entry name" value="WH-like_DNA-bd_sf"/>
</dbReference>
<dbReference type="EMBL" id="LXTC01000003">
    <property type="protein sequence ID" value="OBA21369.1"/>
    <property type="molecule type" value="Genomic_DNA"/>
</dbReference>
<feature type="region of interest" description="Disordered" evidence="6">
    <location>
        <begin position="178"/>
        <end position="211"/>
    </location>
</feature>
<comment type="caution">
    <text evidence="10">The sequence shown here is derived from an EMBL/GenBank/DDBJ whole genome shotgun (WGS) entry which is preliminary data.</text>
</comment>
<dbReference type="Gene3D" id="1.10.10.60">
    <property type="entry name" value="Homeodomain-like"/>
    <property type="match status" value="1"/>
</dbReference>
<feature type="domain" description="SWIRM" evidence="8">
    <location>
        <begin position="27"/>
        <end position="124"/>
    </location>
</feature>
<dbReference type="InterPro" id="IPR007526">
    <property type="entry name" value="SWIRM"/>
</dbReference>